<keyword evidence="2" id="KW-1185">Reference proteome</keyword>
<dbReference type="EMBL" id="CALYLK010000006">
    <property type="protein sequence ID" value="CAH8203119.1"/>
    <property type="molecule type" value="Genomic_DNA"/>
</dbReference>
<dbReference type="Proteomes" id="UP001152658">
    <property type="component" value="Unassembled WGS sequence"/>
</dbReference>
<name>A0ABM9FK93_9VIBR</name>
<comment type="caution">
    <text evidence="1">The sequence shown here is derived from an EMBL/GenBank/DDBJ whole genome shotgun (WGS) entry which is preliminary data.</text>
</comment>
<accession>A0ABM9FK93</accession>
<protein>
    <submittedName>
        <fullName evidence="1">Uncharacterized protein</fullName>
    </submittedName>
</protein>
<evidence type="ECO:0000313" key="1">
    <source>
        <dbReference type="EMBL" id="CAH8203119.1"/>
    </source>
</evidence>
<gene>
    <name evidence="1" type="ORF">VAE063_1050027</name>
</gene>
<evidence type="ECO:0000313" key="2">
    <source>
        <dbReference type="Proteomes" id="UP001152658"/>
    </source>
</evidence>
<reference evidence="1" key="1">
    <citation type="submission" date="2022-06" db="EMBL/GenBank/DDBJ databases">
        <authorList>
            <person name="Goudenege D."/>
            <person name="Le Roux F."/>
        </authorList>
    </citation>
    <scope>NUCLEOTIDE SEQUENCE</scope>
    <source>
        <strain evidence="1">12-063</strain>
    </source>
</reference>
<dbReference type="RefSeq" id="WP_168524816.1">
    <property type="nucleotide sequence ID" value="NZ_CALYLA010000029.1"/>
</dbReference>
<proteinExistence type="predicted"/>
<sequence>MPQSLVQTMQAIIEPPYALPKVGAMFEIVETAKTAKNKKVLIGGAQGFGFTLDQPTGGHSWKFIAKSPLSGVVSVCDGILVFNYDSKNYIVVMDLKSNGNGSAFKQIKSGILLCDWLCSLLTLNNHTHDTFEYIGLICKSRGAVAKKTTRKGLKADKTVIDGVPYLTVANPGRLYVSDLVELI</sequence>
<organism evidence="1 2">
    <name type="scientific">Vibrio aestuarianus</name>
    <dbReference type="NCBI Taxonomy" id="28171"/>
    <lineage>
        <taxon>Bacteria</taxon>
        <taxon>Pseudomonadati</taxon>
        <taxon>Pseudomonadota</taxon>
        <taxon>Gammaproteobacteria</taxon>
        <taxon>Vibrionales</taxon>
        <taxon>Vibrionaceae</taxon>
        <taxon>Vibrio</taxon>
    </lineage>
</organism>